<dbReference type="Proteomes" id="UP000249377">
    <property type="component" value="Unassembled WGS sequence"/>
</dbReference>
<comment type="caution">
    <text evidence="1">The sequence shown here is derived from an EMBL/GenBank/DDBJ whole genome shotgun (WGS) entry which is preliminary data.</text>
</comment>
<proteinExistence type="predicted"/>
<evidence type="ECO:0000313" key="2">
    <source>
        <dbReference type="Proteomes" id="UP000249377"/>
    </source>
</evidence>
<evidence type="ECO:0000313" key="1">
    <source>
        <dbReference type="EMBL" id="RAQ30639.1"/>
    </source>
</evidence>
<keyword evidence="2" id="KW-1185">Reference proteome</keyword>
<name>A0A328UH38_9FIRM</name>
<dbReference type="AlphaFoldDB" id="A0A328UH38"/>
<gene>
    <name evidence="1" type="ORF">DPQ25_03900</name>
</gene>
<protein>
    <submittedName>
        <fullName evidence="1">Uncharacterized protein</fullName>
    </submittedName>
</protein>
<dbReference type="EMBL" id="QLYR01000001">
    <property type="protein sequence ID" value="RAQ30639.1"/>
    <property type="molecule type" value="Genomic_DNA"/>
</dbReference>
<sequence>MKCHEQKNSSERKEPSTYERLLALPEGELELLKEKIFFICIADQEEADAVENKAVMTKELFEQITEHTVALGLNALTLALTEEHTELCRELFQEQESLPQPPEDYEPKSFEEILARFNQEQDLRDAEEQHYLDFLKNKLKQID</sequence>
<organism evidence="1 2">
    <name type="scientific">Hydrogeniiclostridium mannosilyticum</name>
    <dbReference type="NCBI Taxonomy" id="2764322"/>
    <lineage>
        <taxon>Bacteria</taxon>
        <taxon>Bacillati</taxon>
        <taxon>Bacillota</taxon>
        <taxon>Clostridia</taxon>
        <taxon>Eubacteriales</taxon>
        <taxon>Acutalibacteraceae</taxon>
        <taxon>Hydrogeniiclostridium</taxon>
    </lineage>
</organism>
<accession>A0A328UH38</accession>
<reference evidence="1 2" key="1">
    <citation type="submission" date="2018-06" db="EMBL/GenBank/DDBJ databases">
        <title>Noncontiguous genome sequence of Ruminococcaceae bacterium ASD2818.</title>
        <authorList>
            <person name="Chaplin A.V."/>
            <person name="Sokolova S.R."/>
            <person name="Kochetkova T.O."/>
            <person name="Goltsov A.Y."/>
            <person name="Trofimov D.Y."/>
            <person name="Efimov B.A."/>
        </authorList>
    </citation>
    <scope>NUCLEOTIDE SEQUENCE [LARGE SCALE GENOMIC DNA]</scope>
    <source>
        <strain evidence="1 2">ASD2818</strain>
    </source>
</reference>
<dbReference type="RefSeq" id="WP_112331834.1">
    <property type="nucleotide sequence ID" value="NZ_QLYR01000001.1"/>
</dbReference>